<name>A0ABS4TVG9_9PSEU</name>
<dbReference type="Gene3D" id="2.40.260.10">
    <property type="entry name" value="Sortase"/>
    <property type="match status" value="1"/>
</dbReference>
<dbReference type="EMBL" id="JAGINW010000001">
    <property type="protein sequence ID" value="MBP2327926.1"/>
    <property type="molecule type" value="Genomic_DNA"/>
</dbReference>
<comment type="caution">
    <text evidence="2">The sequence shown here is derived from an EMBL/GenBank/DDBJ whole genome shotgun (WGS) entry which is preliminary data.</text>
</comment>
<accession>A0ABS4TVG9</accession>
<dbReference type="Proteomes" id="UP001519332">
    <property type="component" value="Unassembled WGS sequence"/>
</dbReference>
<sequence>MEVPPVSQPMQAGWYKFGPAPGEVGPAVILGHVDGDKKPGIFFRLRELKPGDEILVARQDGKTAKFVVQQLDQIAKSEFPEEQVYGDTGQPELRLITCGGAFDRTEHSYKDNIIVYATLAT</sequence>
<evidence type="ECO:0000313" key="2">
    <source>
        <dbReference type="EMBL" id="MBP2327926.1"/>
    </source>
</evidence>
<proteinExistence type="predicted"/>
<dbReference type="InterPro" id="IPR023365">
    <property type="entry name" value="Sortase_dom-sf"/>
</dbReference>
<dbReference type="CDD" id="cd05829">
    <property type="entry name" value="Sortase_F"/>
    <property type="match status" value="1"/>
</dbReference>
<dbReference type="NCBIfam" id="NF033748">
    <property type="entry name" value="class_F_sortase"/>
    <property type="match status" value="1"/>
</dbReference>
<dbReference type="SUPFAM" id="SSF63817">
    <property type="entry name" value="Sortase"/>
    <property type="match status" value="1"/>
</dbReference>
<evidence type="ECO:0000256" key="1">
    <source>
        <dbReference type="ARBA" id="ARBA00022801"/>
    </source>
</evidence>
<dbReference type="Pfam" id="PF04203">
    <property type="entry name" value="Sortase"/>
    <property type="match status" value="1"/>
</dbReference>
<evidence type="ECO:0000313" key="3">
    <source>
        <dbReference type="Proteomes" id="UP001519332"/>
    </source>
</evidence>
<keyword evidence="1" id="KW-0378">Hydrolase</keyword>
<organism evidence="2 3">
    <name type="scientific">Kibdelosporangium banguiense</name>
    <dbReference type="NCBI Taxonomy" id="1365924"/>
    <lineage>
        <taxon>Bacteria</taxon>
        <taxon>Bacillati</taxon>
        <taxon>Actinomycetota</taxon>
        <taxon>Actinomycetes</taxon>
        <taxon>Pseudonocardiales</taxon>
        <taxon>Pseudonocardiaceae</taxon>
        <taxon>Kibdelosporangium</taxon>
    </lineage>
</organism>
<dbReference type="InterPro" id="IPR005754">
    <property type="entry name" value="Sortase"/>
</dbReference>
<dbReference type="InterPro" id="IPR042001">
    <property type="entry name" value="Sortase_F"/>
</dbReference>
<gene>
    <name evidence="2" type="ORF">JOF56_008311</name>
</gene>
<protein>
    <submittedName>
        <fullName evidence="2">LPXTG-site transpeptidase (Sortase) family protein</fullName>
    </submittedName>
</protein>
<keyword evidence="3" id="KW-1185">Reference proteome</keyword>
<reference evidence="2 3" key="1">
    <citation type="submission" date="2021-03" db="EMBL/GenBank/DDBJ databases">
        <title>Sequencing the genomes of 1000 actinobacteria strains.</title>
        <authorList>
            <person name="Klenk H.-P."/>
        </authorList>
    </citation>
    <scope>NUCLEOTIDE SEQUENCE [LARGE SCALE GENOMIC DNA]</scope>
    <source>
        <strain evidence="2 3">DSM 46670</strain>
    </source>
</reference>